<reference evidence="1" key="1">
    <citation type="submission" date="2023-05" db="EMBL/GenBank/DDBJ databases">
        <authorList>
            <person name="Stuckert A."/>
        </authorList>
    </citation>
    <scope>NUCLEOTIDE SEQUENCE</scope>
</reference>
<comment type="caution">
    <text evidence="1">The sequence shown here is derived from an EMBL/GenBank/DDBJ whole genome shotgun (WGS) entry which is preliminary data.</text>
</comment>
<keyword evidence="2" id="KW-1185">Reference proteome</keyword>
<accession>A0ABN9B3Z5</accession>
<evidence type="ECO:0000313" key="1">
    <source>
        <dbReference type="EMBL" id="CAI9541940.1"/>
    </source>
</evidence>
<dbReference type="EMBL" id="CATNWA010002075">
    <property type="protein sequence ID" value="CAI9541940.1"/>
    <property type="molecule type" value="Genomic_DNA"/>
</dbReference>
<sequence length="43" mass="4896">MLVTFSLADSVRFQPTVAAAPTYTHSHFYCRNMCVWIVHLHSG</sequence>
<name>A0ABN9B3Z5_9NEOB</name>
<organism evidence="1 2">
    <name type="scientific">Staurois parvus</name>
    <dbReference type="NCBI Taxonomy" id="386267"/>
    <lineage>
        <taxon>Eukaryota</taxon>
        <taxon>Metazoa</taxon>
        <taxon>Chordata</taxon>
        <taxon>Craniata</taxon>
        <taxon>Vertebrata</taxon>
        <taxon>Euteleostomi</taxon>
        <taxon>Amphibia</taxon>
        <taxon>Batrachia</taxon>
        <taxon>Anura</taxon>
        <taxon>Neobatrachia</taxon>
        <taxon>Ranoidea</taxon>
        <taxon>Ranidae</taxon>
        <taxon>Staurois</taxon>
    </lineage>
</organism>
<proteinExistence type="predicted"/>
<evidence type="ECO:0000313" key="2">
    <source>
        <dbReference type="Proteomes" id="UP001162483"/>
    </source>
</evidence>
<feature type="non-terminal residue" evidence="1">
    <location>
        <position position="43"/>
    </location>
</feature>
<gene>
    <name evidence="1" type="ORF">SPARVUS_LOCUS2007448</name>
</gene>
<protein>
    <submittedName>
        <fullName evidence="1">Uncharacterized protein</fullName>
    </submittedName>
</protein>
<dbReference type="Proteomes" id="UP001162483">
    <property type="component" value="Unassembled WGS sequence"/>
</dbReference>